<organism evidence="1">
    <name type="scientific">Ixodes ricinus</name>
    <name type="common">Common tick</name>
    <name type="synonym">Acarus ricinus</name>
    <dbReference type="NCBI Taxonomy" id="34613"/>
    <lineage>
        <taxon>Eukaryota</taxon>
        <taxon>Metazoa</taxon>
        <taxon>Ecdysozoa</taxon>
        <taxon>Arthropoda</taxon>
        <taxon>Chelicerata</taxon>
        <taxon>Arachnida</taxon>
        <taxon>Acari</taxon>
        <taxon>Parasitiformes</taxon>
        <taxon>Ixodida</taxon>
        <taxon>Ixodoidea</taxon>
        <taxon>Ixodidae</taxon>
        <taxon>Ixodinae</taxon>
        <taxon>Ixodes</taxon>
    </lineage>
</organism>
<name>A0A6B0UKU7_IXORI</name>
<accession>A0A6B0UKU7</accession>
<protein>
    <submittedName>
        <fullName evidence="1">Putative secreted protein</fullName>
    </submittedName>
</protein>
<proteinExistence type="predicted"/>
<sequence length="114" mass="12853">MARSHPAIRTSVSFFLCIRLAFLNCPFFLNVSNILIQDKPVDPTAHSAQMLIPQDSINFLQTHYTTGFCPEIFGMWTSDNFQGVLEGRRRGPLLQLLVFSALLLPHSSAFVQKN</sequence>
<dbReference type="AlphaFoldDB" id="A0A6B0UKU7"/>
<reference evidence="1" key="1">
    <citation type="submission" date="2019-12" db="EMBL/GenBank/DDBJ databases">
        <title>An insight into the sialome of adult female Ixodes ricinus ticks feeding for 6 days.</title>
        <authorList>
            <person name="Perner J."/>
            <person name="Ribeiro J.M.C."/>
        </authorList>
    </citation>
    <scope>NUCLEOTIDE SEQUENCE</scope>
    <source>
        <strain evidence="1">Semi-engorged</strain>
        <tissue evidence="1">Salivary glands</tissue>
    </source>
</reference>
<dbReference type="EMBL" id="GIFC01008267">
    <property type="protein sequence ID" value="MXU90350.1"/>
    <property type="molecule type" value="Transcribed_RNA"/>
</dbReference>
<evidence type="ECO:0000313" key="1">
    <source>
        <dbReference type="EMBL" id="MXU90350.1"/>
    </source>
</evidence>